<dbReference type="InterPro" id="IPR055128">
    <property type="entry name" value="HypF_C_2"/>
</dbReference>
<evidence type="ECO:0000256" key="7">
    <source>
        <dbReference type="ARBA" id="ARBA00022833"/>
    </source>
</evidence>
<gene>
    <name evidence="14" type="primary">hypF</name>
    <name evidence="14" type="ORF">PIL02S_05304</name>
</gene>
<evidence type="ECO:0000259" key="13">
    <source>
        <dbReference type="PROSITE" id="PS51163"/>
    </source>
</evidence>
<comment type="similarity">
    <text evidence="3 10">Belongs to the carbamoyltransferase HypF family.</text>
</comment>
<evidence type="ECO:0000256" key="1">
    <source>
        <dbReference type="ARBA" id="ARBA00004711"/>
    </source>
</evidence>
<dbReference type="PANTHER" id="PTHR42959:SF1">
    <property type="entry name" value="CARBAMOYLTRANSFERASE HYPF"/>
    <property type="match status" value="1"/>
</dbReference>
<dbReference type="UniPathway" id="UPA00335"/>
<evidence type="ECO:0000313" key="15">
    <source>
        <dbReference type="Proteomes" id="UP000247459"/>
    </source>
</evidence>
<proteinExistence type="inferred from homology"/>
<dbReference type="InterPro" id="IPR004421">
    <property type="entry name" value="Carbamoyltransferase_HypF"/>
</dbReference>
<comment type="catalytic activity">
    <reaction evidence="9">
        <text>C-terminal L-cysteinyl-[HypE protein] + carbamoyl phosphate + ATP + H2O = C-terminal S-carboxamide-L-cysteinyl-[HypE protein] + AMP + phosphate + diphosphate + H(+)</text>
        <dbReference type="Rhea" id="RHEA:55636"/>
        <dbReference type="Rhea" id="RHEA-COMP:14247"/>
        <dbReference type="Rhea" id="RHEA-COMP:14392"/>
        <dbReference type="ChEBI" id="CHEBI:15377"/>
        <dbReference type="ChEBI" id="CHEBI:15378"/>
        <dbReference type="ChEBI" id="CHEBI:30616"/>
        <dbReference type="ChEBI" id="CHEBI:33019"/>
        <dbReference type="ChEBI" id="CHEBI:43474"/>
        <dbReference type="ChEBI" id="CHEBI:58228"/>
        <dbReference type="ChEBI" id="CHEBI:76913"/>
        <dbReference type="ChEBI" id="CHEBI:139126"/>
        <dbReference type="ChEBI" id="CHEBI:456215"/>
    </reaction>
</comment>
<feature type="domain" description="Acylphosphatase-like" evidence="12">
    <location>
        <begin position="14"/>
        <end position="100"/>
    </location>
</feature>
<dbReference type="GO" id="GO:0003998">
    <property type="term" value="F:acylphosphatase activity"/>
    <property type="evidence" value="ECO:0007669"/>
    <property type="project" value="UniProtKB-EC"/>
</dbReference>
<dbReference type="InterPro" id="IPR011125">
    <property type="entry name" value="Znf_HypF"/>
</dbReference>
<dbReference type="Pfam" id="PF00708">
    <property type="entry name" value="Acylphosphatase"/>
    <property type="match status" value="1"/>
</dbReference>
<dbReference type="NCBIfam" id="TIGR00143">
    <property type="entry name" value="hypF"/>
    <property type="match status" value="1"/>
</dbReference>
<dbReference type="Gene3D" id="3.30.420.40">
    <property type="match status" value="1"/>
</dbReference>
<dbReference type="GO" id="GO:0051604">
    <property type="term" value="P:protein maturation"/>
    <property type="evidence" value="ECO:0007669"/>
    <property type="project" value="TreeGrafter"/>
</dbReference>
<dbReference type="InterPro" id="IPR006070">
    <property type="entry name" value="Sua5-like_dom"/>
</dbReference>
<dbReference type="Proteomes" id="UP000247459">
    <property type="component" value="Unassembled WGS sequence"/>
</dbReference>
<evidence type="ECO:0000256" key="5">
    <source>
        <dbReference type="ARBA" id="ARBA00022723"/>
    </source>
</evidence>
<reference evidence="14 15" key="1">
    <citation type="submission" date="2018-01" db="EMBL/GenBank/DDBJ databases">
        <title>Genome sequence of the PGP bacterium Paenibacillus illinoisensis E3.</title>
        <authorList>
            <person name="Rolli E."/>
            <person name="Marasco R."/>
            <person name="Bessem C."/>
            <person name="Michoud G."/>
            <person name="Gaiarsa S."/>
            <person name="Borin S."/>
            <person name="Daffonchio D."/>
        </authorList>
    </citation>
    <scope>NUCLEOTIDE SEQUENCE [LARGE SCALE GENOMIC DNA]</scope>
    <source>
        <strain evidence="14 15">E3</strain>
    </source>
</reference>
<dbReference type="Pfam" id="PF01300">
    <property type="entry name" value="Sua5_yciO_yrdC"/>
    <property type="match status" value="1"/>
</dbReference>
<dbReference type="InterPro" id="IPR051060">
    <property type="entry name" value="Carbamoyltrans_HypF-like"/>
</dbReference>
<evidence type="ECO:0000256" key="4">
    <source>
        <dbReference type="ARBA" id="ARBA00022598"/>
    </source>
</evidence>
<dbReference type="AlphaFoldDB" id="A0A2W0C2G7"/>
<dbReference type="Gene3D" id="3.90.870.50">
    <property type="match status" value="1"/>
</dbReference>
<evidence type="ECO:0000256" key="11">
    <source>
        <dbReference type="PROSITE-ProRule" id="PRU00520"/>
    </source>
</evidence>
<protein>
    <recommendedName>
        <fullName evidence="10">Carbamoyltransferase</fullName>
        <ecNumber evidence="10">6.2.-.-</ecNumber>
    </recommendedName>
</protein>
<dbReference type="InterPro" id="IPR043129">
    <property type="entry name" value="ATPase_NBD"/>
</dbReference>
<keyword evidence="6" id="KW-0863">Zinc-finger</keyword>
<dbReference type="GO" id="GO:0016874">
    <property type="term" value="F:ligase activity"/>
    <property type="evidence" value="ECO:0007669"/>
    <property type="project" value="UniProtKB-UniRule"/>
</dbReference>
<keyword evidence="7" id="KW-0862">Zinc</keyword>
<dbReference type="Gene3D" id="3.30.420.360">
    <property type="match status" value="1"/>
</dbReference>
<dbReference type="InterPro" id="IPR017968">
    <property type="entry name" value="Acylphosphatase_CS"/>
</dbReference>
<dbReference type="EMBL" id="PRLG01000029">
    <property type="protein sequence ID" value="PYY25934.1"/>
    <property type="molecule type" value="Genomic_DNA"/>
</dbReference>
<evidence type="ECO:0000256" key="3">
    <source>
        <dbReference type="ARBA" id="ARBA00008097"/>
    </source>
</evidence>
<evidence type="ECO:0000313" key="14">
    <source>
        <dbReference type="EMBL" id="PYY25934.1"/>
    </source>
</evidence>
<comment type="catalytic activity">
    <reaction evidence="8 11">
        <text>an acyl phosphate + H2O = a carboxylate + phosphate + H(+)</text>
        <dbReference type="Rhea" id="RHEA:14965"/>
        <dbReference type="ChEBI" id="CHEBI:15377"/>
        <dbReference type="ChEBI" id="CHEBI:15378"/>
        <dbReference type="ChEBI" id="CHEBI:29067"/>
        <dbReference type="ChEBI" id="CHEBI:43474"/>
        <dbReference type="ChEBI" id="CHEBI:59918"/>
        <dbReference type="EC" id="3.6.1.7"/>
    </reaction>
</comment>
<evidence type="ECO:0000256" key="9">
    <source>
        <dbReference type="ARBA" id="ARBA00048220"/>
    </source>
</evidence>
<dbReference type="GO" id="GO:0016743">
    <property type="term" value="F:carboxyl- or carbamoyltransferase activity"/>
    <property type="evidence" value="ECO:0007669"/>
    <property type="project" value="UniProtKB-UniRule"/>
</dbReference>
<dbReference type="PROSITE" id="PS51160">
    <property type="entry name" value="ACYLPHOSPHATASE_3"/>
    <property type="match status" value="1"/>
</dbReference>
<evidence type="ECO:0000256" key="6">
    <source>
        <dbReference type="ARBA" id="ARBA00022771"/>
    </source>
</evidence>
<keyword evidence="11" id="KW-0378">Hydrolase</keyword>
<dbReference type="InterPro" id="IPR017945">
    <property type="entry name" value="DHBP_synth_RibB-like_a/b_dom"/>
</dbReference>
<dbReference type="EC" id="6.2.-.-" evidence="10"/>
<dbReference type="Pfam" id="PF22521">
    <property type="entry name" value="HypF_C_2"/>
    <property type="match status" value="1"/>
</dbReference>
<keyword evidence="5" id="KW-0479">Metal-binding</keyword>
<dbReference type="PIRSF" id="PIRSF006256">
    <property type="entry name" value="CMPcnvr_hdrg_mat"/>
    <property type="match status" value="1"/>
</dbReference>
<evidence type="ECO:0000259" key="12">
    <source>
        <dbReference type="PROSITE" id="PS51160"/>
    </source>
</evidence>
<keyword evidence="4" id="KW-0436">Ligase</keyword>
<dbReference type="InterPro" id="IPR036046">
    <property type="entry name" value="Acylphosphatase-like_dom_sf"/>
</dbReference>
<name>A0A2W0C2G7_9BACL</name>
<dbReference type="PANTHER" id="PTHR42959">
    <property type="entry name" value="CARBAMOYLTRANSFERASE"/>
    <property type="match status" value="1"/>
</dbReference>
<dbReference type="InterPro" id="IPR041440">
    <property type="entry name" value="HypF_C"/>
</dbReference>
<accession>A0A2W0C2G7</accession>
<feature type="domain" description="YrdC-like" evidence="13">
    <location>
        <begin position="209"/>
        <end position="397"/>
    </location>
</feature>
<comment type="pathway">
    <text evidence="1">Protein modification; [NiFe] hydrogenase maturation.</text>
</comment>
<evidence type="ECO:0000256" key="10">
    <source>
        <dbReference type="PIRNR" id="PIRNR006256"/>
    </source>
</evidence>
<evidence type="ECO:0000256" key="2">
    <source>
        <dbReference type="ARBA" id="ARBA00005614"/>
    </source>
</evidence>
<dbReference type="SUPFAM" id="SSF53067">
    <property type="entry name" value="Actin-like ATPase domain"/>
    <property type="match status" value="1"/>
</dbReference>
<dbReference type="SUPFAM" id="SSF55821">
    <property type="entry name" value="YrdC/RibB"/>
    <property type="match status" value="1"/>
</dbReference>
<feature type="active site" evidence="11">
    <location>
        <position position="29"/>
    </location>
</feature>
<dbReference type="GO" id="GO:0003725">
    <property type="term" value="F:double-stranded RNA binding"/>
    <property type="evidence" value="ECO:0007669"/>
    <property type="project" value="InterPro"/>
</dbReference>
<feature type="active site" evidence="11">
    <location>
        <position position="47"/>
    </location>
</feature>
<dbReference type="SUPFAM" id="SSF54975">
    <property type="entry name" value="Acylphosphatase/BLUF domain-like"/>
    <property type="match status" value="1"/>
</dbReference>
<dbReference type="GO" id="GO:0008270">
    <property type="term" value="F:zinc ion binding"/>
    <property type="evidence" value="ECO:0007669"/>
    <property type="project" value="UniProtKB-KW"/>
</dbReference>
<comment type="similarity">
    <text evidence="2">Belongs to the acylphosphatase family.</text>
</comment>
<dbReference type="Gene3D" id="3.30.110.120">
    <property type="match status" value="1"/>
</dbReference>
<comment type="caution">
    <text evidence="14">The sequence shown here is derived from an EMBL/GenBank/DDBJ whole genome shotgun (WGS) entry which is preliminary data.</text>
</comment>
<sequence>MGRVADEESLSKQRVRLKVQGVVQGVGFRPFVYRLAVKYGLTGFIQNCSSQVIIEVEGDPNLMSSFTDKLMMEARFPIRIDSISHEKVDPKGNEEFVISMSREEGPPASMIPPDISTCPHCMEELRTSKSRYYNYPFISCTHCGPRFSVVLQIPYDRSSTSMASFSLCVSCQKEYENMQDHRFHAQTIACPVCGPQVTLLNHDGDTLSGDWLKNSHQALQKDQILAVKGVGGFHLLCNAASRQAISSLRIRKKRAHKPLAIMAKDFESVQSQFYVSEVEAEAIKSPSAPIVLLAPKPELSRLLPLESIAPGLHRIGVMIPYTPLHYLLFTDEIHYLVVTSGNTSGMPTIYRNEEAIHQLRSIADVLLLHDRDIVMGCDDSVGQESVGVFQLMRRSRGYVPDSMTIPLPSHLQENRDIDWPTLLALGSDMKNSFCYIHQGIAYLSQHIGDLNTLEDRTYQQSAQDHIQNLLEATPALIVYDPHPNYISSQNVQKTSQVPLIKVYHHHAHMASCMAEHHIKTAVIGCILDGTGYGEDDTLWGFEILTGDYVSYQRIQYLNPFVLPGGEAAIRSPWMTGMSLLFDAAESEDQFREWSQYCFPTHRSHICLVLSQLQGNLPSPRISSAGRLLDGISAILNICLESTYEGEAAIQLSEVMEEENLRSQSIDISNRYPYIIEQNKWIIDGMIKELMQDYAEKVSLVEIVRKVHHTLASMIVEGVHRAKNQTGIRTVVLSGGVWNNRYLTRVTKQYLTQQGYDVYTHHKVPAGDGGIALGQALCGLWRWADEHVSIGSK</sequence>
<evidence type="ECO:0000256" key="8">
    <source>
        <dbReference type="ARBA" id="ARBA00047645"/>
    </source>
</evidence>
<dbReference type="Pfam" id="PF07503">
    <property type="entry name" value="zf-HYPF"/>
    <property type="match status" value="2"/>
</dbReference>
<dbReference type="OrthoDB" id="9808093at2"/>
<dbReference type="PROSITE" id="PS51163">
    <property type="entry name" value="YRDC"/>
    <property type="match status" value="1"/>
</dbReference>
<dbReference type="InterPro" id="IPR001792">
    <property type="entry name" value="Acylphosphatase-like_dom"/>
</dbReference>
<organism evidence="14 15">
    <name type="scientific">Paenibacillus illinoisensis</name>
    <dbReference type="NCBI Taxonomy" id="59845"/>
    <lineage>
        <taxon>Bacteria</taxon>
        <taxon>Bacillati</taxon>
        <taxon>Bacillota</taxon>
        <taxon>Bacilli</taxon>
        <taxon>Bacillales</taxon>
        <taxon>Paenibacillaceae</taxon>
        <taxon>Paenibacillus</taxon>
    </lineage>
</organism>
<dbReference type="Pfam" id="PF17788">
    <property type="entry name" value="HypF_C"/>
    <property type="match status" value="1"/>
</dbReference>
<dbReference type="PROSITE" id="PS00150">
    <property type="entry name" value="ACYLPHOSPHATASE_1"/>
    <property type="match status" value="1"/>
</dbReference>